<gene>
    <name evidence="1" type="ORF">K8V23_06640</name>
</gene>
<evidence type="ECO:0000313" key="1">
    <source>
        <dbReference type="EMBL" id="HJF10441.1"/>
    </source>
</evidence>
<accession>A0A921FI26</accession>
<reference evidence="1" key="2">
    <citation type="submission" date="2021-09" db="EMBL/GenBank/DDBJ databases">
        <authorList>
            <person name="Gilroy R."/>
        </authorList>
    </citation>
    <scope>NUCLEOTIDE SEQUENCE</scope>
    <source>
        <strain evidence="1">CHK194-22301</strain>
    </source>
</reference>
<proteinExistence type="predicted"/>
<organism evidence="1 2">
    <name type="scientific">Lactobacillus crispatus</name>
    <dbReference type="NCBI Taxonomy" id="47770"/>
    <lineage>
        <taxon>Bacteria</taxon>
        <taxon>Bacillati</taxon>
        <taxon>Bacillota</taxon>
        <taxon>Bacilli</taxon>
        <taxon>Lactobacillales</taxon>
        <taxon>Lactobacillaceae</taxon>
        <taxon>Lactobacillus</taxon>
    </lineage>
</organism>
<comment type="caution">
    <text evidence="1">The sequence shown here is derived from an EMBL/GenBank/DDBJ whole genome shotgun (WGS) entry which is preliminary data.</text>
</comment>
<dbReference type="AlphaFoldDB" id="A0A921FI26"/>
<evidence type="ECO:0000313" key="2">
    <source>
        <dbReference type="Proteomes" id="UP000784793"/>
    </source>
</evidence>
<dbReference type="EMBL" id="DYXB01000099">
    <property type="protein sequence ID" value="HJF10441.1"/>
    <property type="molecule type" value="Genomic_DNA"/>
</dbReference>
<sequence>MRLIPIKQAETLLKKMCSNKSKYVEIKLLTAKKDRSISVKNDGKKLILTEDGYLNFTQEYELTDPAVGRHAVLAAFNESARKSPYFNAGMDRAKLT</sequence>
<dbReference type="Proteomes" id="UP000784793">
    <property type="component" value="Unassembled WGS sequence"/>
</dbReference>
<protein>
    <submittedName>
        <fullName evidence="1">Uncharacterized protein</fullName>
    </submittedName>
</protein>
<name>A0A921FI26_9LACO</name>
<reference evidence="1" key="1">
    <citation type="journal article" date="2021" name="PeerJ">
        <title>Extensive microbial diversity within the chicken gut microbiome revealed by metagenomics and culture.</title>
        <authorList>
            <person name="Gilroy R."/>
            <person name="Ravi A."/>
            <person name="Getino M."/>
            <person name="Pursley I."/>
            <person name="Horton D.L."/>
            <person name="Alikhan N.F."/>
            <person name="Baker D."/>
            <person name="Gharbi K."/>
            <person name="Hall N."/>
            <person name="Watson M."/>
            <person name="Adriaenssens E.M."/>
            <person name="Foster-Nyarko E."/>
            <person name="Jarju S."/>
            <person name="Secka A."/>
            <person name="Antonio M."/>
            <person name="Oren A."/>
            <person name="Chaudhuri R.R."/>
            <person name="La Ragione R."/>
            <person name="Hildebrand F."/>
            <person name="Pallen M.J."/>
        </authorList>
    </citation>
    <scope>NUCLEOTIDE SEQUENCE</scope>
    <source>
        <strain evidence="1">CHK194-22301</strain>
    </source>
</reference>